<evidence type="ECO:0000256" key="3">
    <source>
        <dbReference type="ARBA" id="ARBA00023121"/>
    </source>
</evidence>
<dbReference type="InterPro" id="IPR014352">
    <property type="entry name" value="FERM/acyl-CoA-bd_prot_sf"/>
</dbReference>
<dbReference type="GO" id="GO:0000062">
    <property type="term" value="F:fatty-acyl-CoA binding"/>
    <property type="evidence" value="ECO:0007669"/>
    <property type="project" value="InterPro"/>
</dbReference>
<dbReference type="PRINTS" id="PR00689">
    <property type="entry name" value="ACOABINDINGP"/>
</dbReference>
<keyword evidence="2 4" id="KW-0040">ANK repeat</keyword>
<dbReference type="InterPro" id="IPR002110">
    <property type="entry name" value="Ankyrin_rpt"/>
</dbReference>
<gene>
    <name evidence="6" type="ORF">JVT61DRAFT_5491</name>
</gene>
<dbReference type="SUPFAM" id="SSF48403">
    <property type="entry name" value="Ankyrin repeat"/>
    <property type="match status" value="1"/>
</dbReference>
<dbReference type="Proteomes" id="UP000683000">
    <property type="component" value="Unassembled WGS sequence"/>
</dbReference>
<reference evidence="6" key="1">
    <citation type="submission" date="2021-03" db="EMBL/GenBank/DDBJ databases">
        <title>Evolutionary innovations through gain and loss of genes in the ectomycorrhizal Boletales.</title>
        <authorList>
            <person name="Wu G."/>
            <person name="Miyauchi S."/>
            <person name="Morin E."/>
            <person name="Yang Z.-L."/>
            <person name="Xu J."/>
            <person name="Martin F.M."/>
        </authorList>
    </citation>
    <scope>NUCLEOTIDE SEQUENCE</scope>
    <source>
        <strain evidence="6">BR01</strain>
    </source>
</reference>
<dbReference type="Pfam" id="PF00887">
    <property type="entry name" value="ACBP"/>
    <property type="match status" value="1"/>
</dbReference>
<dbReference type="PANTHER" id="PTHR24119">
    <property type="entry name" value="ACYL-COA-BINDING DOMAIN-CONTAINING PROTEIN 6"/>
    <property type="match status" value="1"/>
</dbReference>
<evidence type="ECO:0000256" key="4">
    <source>
        <dbReference type="PROSITE-ProRule" id="PRU00023"/>
    </source>
</evidence>
<feature type="domain" description="ACB" evidence="5">
    <location>
        <begin position="1"/>
        <end position="99"/>
    </location>
</feature>
<sequence length="240" mass="25789">MTYTPSPALSEAASYLSSASSLAKVSNTTKLEVEQLYGLYKYLTVAPVPQNPRPSLFDLTGRAKWDAWSNTGKVYADNGSDAESRYLDLARGLGWIPGSAVSDPQNEGEVWDEDLGVSISLSSTHGKEGMGGSVSVMTASRDEGNDTGGHILHAFAIQGNVIKISQFLAEHSLVDVNERDEYGYTALHLACDRGSLPVVQILIKHGADVTIKDPDDLTGMELAHIAGHDEICAFLRGKLH</sequence>
<keyword evidence="7" id="KW-1185">Reference proteome</keyword>
<keyword evidence="3" id="KW-0446">Lipid-binding</keyword>
<comment type="caution">
    <text evidence="6">The sequence shown here is derived from an EMBL/GenBank/DDBJ whole genome shotgun (WGS) entry which is preliminary data.</text>
</comment>
<dbReference type="InterPro" id="IPR035984">
    <property type="entry name" value="Acyl-CoA-binding_sf"/>
</dbReference>
<evidence type="ECO:0000313" key="7">
    <source>
        <dbReference type="Proteomes" id="UP000683000"/>
    </source>
</evidence>
<keyword evidence="1" id="KW-0677">Repeat</keyword>
<dbReference type="SMART" id="SM00248">
    <property type="entry name" value="ANK"/>
    <property type="match status" value="1"/>
</dbReference>
<protein>
    <submittedName>
        <fullName evidence="6">Ankyrin repeat-containing domain protein</fullName>
    </submittedName>
</protein>
<accession>A0A8I2YXH8</accession>
<dbReference type="OrthoDB" id="341259at2759"/>
<dbReference type="PROSITE" id="PS50088">
    <property type="entry name" value="ANK_REPEAT"/>
    <property type="match status" value="1"/>
</dbReference>
<evidence type="ECO:0000313" key="6">
    <source>
        <dbReference type="EMBL" id="KAG6381094.1"/>
    </source>
</evidence>
<dbReference type="AlphaFoldDB" id="A0A8I2YXH8"/>
<dbReference type="InterPro" id="IPR036770">
    <property type="entry name" value="Ankyrin_rpt-contain_sf"/>
</dbReference>
<dbReference type="InterPro" id="IPR000582">
    <property type="entry name" value="Acyl-CoA-binding_protein"/>
</dbReference>
<dbReference type="EMBL" id="JAGFBS010000002">
    <property type="protein sequence ID" value="KAG6381094.1"/>
    <property type="molecule type" value="Genomic_DNA"/>
</dbReference>
<evidence type="ECO:0000256" key="2">
    <source>
        <dbReference type="ARBA" id="ARBA00023043"/>
    </source>
</evidence>
<dbReference type="Gene3D" id="1.25.40.20">
    <property type="entry name" value="Ankyrin repeat-containing domain"/>
    <property type="match status" value="1"/>
</dbReference>
<proteinExistence type="predicted"/>
<dbReference type="Pfam" id="PF12796">
    <property type="entry name" value="Ank_2"/>
    <property type="match status" value="1"/>
</dbReference>
<dbReference type="Gene3D" id="1.20.80.10">
    <property type="match status" value="1"/>
</dbReference>
<organism evidence="6 7">
    <name type="scientific">Boletus reticuloceps</name>
    <dbReference type="NCBI Taxonomy" id="495285"/>
    <lineage>
        <taxon>Eukaryota</taxon>
        <taxon>Fungi</taxon>
        <taxon>Dikarya</taxon>
        <taxon>Basidiomycota</taxon>
        <taxon>Agaricomycotina</taxon>
        <taxon>Agaricomycetes</taxon>
        <taxon>Agaricomycetidae</taxon>
        <taxon>Boletales</taxon>
        <taxon>Boletineae</taxon>
        <taxon>Boletaceae</taxon>
        <taxon>Boletoideae</taxon>
        <taxon>Boletus</taxon>
    </lineage>
</organism>
<feature type="repeat" description="ANK" evidence="4">
    <location>
        <begin position="182"/>
        <end position="214"/>
    </location>
</feature>
<name>A0A8I2YXH8_9AGAM</name>
<dbReference type="PANTHER" id="PTHR24119:SF0">
    <property type="entry name" value="ACYL-COA-BINDING DOMAIN-CONTAINING PROTEIN 6"/>
    <property type="match status" value="1"/>
</dbReference>
<dbReference type="SUPFAM" id="SSF47027">
    <property type="entry name" value="Acyl-CoA binding protein"/>
    <property type="match status" value="1"/>
</dbReference>
<dbReference type="PROSITE" id="PS50297">
    <property type="entry name" value="ANK_REP_REGION"/>
    <property type="match status" value="1"/>
</dbReference>
<evidence type="ECO:0000256" key="1">
    <source>
        <dbReference type="ARBA" id="ARBA00022737"/>
    </source>
</evidence>
<evidence type="ECO:0000259" key="5">
    <source>
        <dbReference type="PROSITE" id="PS51228"/>
    </source>
</evidence>
<dbReference type="PROSITE" id="PS51228">
    <property type="entry name" value="ACB_2"/>
    <property type="match status" value="1"/>
</dbReference>